<comment type="caution">
    <text evidence="1">The sequence shown here is derived from an EMBL/GenBank/DDBJ whole genome shotgun (WGS) entry which is preliminary data.</text>
</comment>
<reference evidence="1" key="1">
    <citation type="submission" date="2022-11" db="EMBL/GenBank/DDBJ databases">
        <title>Draft genome sequences of strains of Pseudomonas imrae sp. nov.</title>
        <authorList>
            <person name="Salva Serra F."/>
            <person name="Nimje P."/>
            <person name="Moore E.R.B."/>
            <person name="Marathe N.P."/>
        </authorList>
    </citation>
    <scope>NUCLEOTIDE SEQUENCE</scope>
    <source>
        <strain evidence="1">15FMM2</strain>
    </source>
</reference>
<gene>
    <name evidence="1" type="ORF">OOJ96_21830</name>
</gene>
<sequence>MMHKLGDLQAPLGGHLFGTEGLMPGQGPHDLLQSLQRLKDDGSSGSDRATAKDRSILIALMGDIGAILSDTTTGVERTKEQDQALRIAIPSLLGRSQSAAQLMAPVTALGGSGAIGPAKKQERIKPPNEQPPRTGIHNLGREADDRLSIPLHKRLLPSRWDVAQLKKERVAHTEEPLVAHMSGTQAETLAVWDILRGEEQPFTQVMDTHRSRPAASLNPMDPLPPAHQDARYARAAGVGAFLISNGFHSAVEVLGGTLAYTGQDGQSAVGPRQDAGHLFGHGAATELITELLEANTSKRI</sequence>
<dbReference type="EMBL" id="JAPEQY010000020">
    <property type="protein sequence ID" value="MFO2480033.1"/>
    <property type="molecule type" value="Genomic_DNA"/>
</dbReference>
<keyword evidence="2" id="KW-1185">Reference proteome</keyword>
<dbReference type="Proteomes" id="UP001637618">
    <property type="component" value="Unassembled WGS sequence"/>
</dbReference>
<protein>
    <submittedName>
        <fullName evidence="1">Uncharacterized protein</fullName>
    </submittedName>
</protein>
<accession>A0ACC7PI14</accession>
<organism evidence="1 2">
    <name type="scientific">Pseudomonas imrae</name>
    <dbReference type="NCBI Taxonomy" id="2992837"/>
    <lineage>
        <taxon>Bacteria</taxon>
        <taxon>Pseudomonadati</taxon>
        <taxon>Pseudomonadota</taxon>
        <taxon>Gammaproteobacteria</taxon>
        <taxon>Pseudomonadales</taxon>
        <taxon>Pseudomonadaceae</taxon>
        <taxon>Pseudomonas</taxon>
    </lineage>
</organism>
<evidence type="ECO:0000313" key="2">
    <source>
        <dbReference type="Proteomes" id="UP001637618"/>
    </source>
</evidence>
<proteinExistence type="predicted"/>
<name>A0ACC7PI14_9PSED</name>
<evidence type="ECO:0000313" key="1">
    <source>
        <dbReference type="EMBL" id="MFO2480033.1"/>
    </source>
</evidence>